<evidence type="ECO:0000313" key="2">
    <source>
        <dbReference type="EMBL" id="MDU0809146.1"/>
    </source>
</evidence>
<evidence type="ECO:0000259" key="1">
    <source>
        <dbReference type="PROSITE" id="PS50930"/>
    </source>
</evidence>
<dbReference type="GO" id="GO:0003677">
    <property type="term" value="F:DNA binding"/>
    <property type="evidence" value="ECO:0007669"/>
    <property type="project" value="UniProtKB-KW"/>
</dbReference>
<sequence>MLFEEKLHVLPAFVLDGTEVLPLDILLVRGEGNYSHVILKDGRRFLSCRTLKYFADVLELGGFIRPSKSALINPAAIQHIDFKSQKAIRLINDEIIPISRRKVRSMRLLFQGAEV</sequence>
<dbReference type="InterPro" id="IPR007492">
    <property type="entry name" value="LytTR_DNA-bd_dom"/>
</dbReference>
<evidence type="ECO:0000313" key="3">
    <source>
        <dbReference type="Proteomes" id="UP001249959"/>
    </source>
</evidence>
<gene>
    <name evidence="2" type="ORF">PQG45_08890</name>
</gene>
<dbReference type="RefSeq" id="WP_315574284.1">
    <property type="nucleotide sequence ID" value="NZ_JARDXH010000001.1"/>
</dbReference>
<dbReference type="SMART" id="SM00850">
    <property type="entry name" value="LytTR"/>
    <property type="match status" value="1"/>
</dbReference>
<dbReference type="Pfam" id="PF04397">
    <property type="entry name" value="LytTR"/>
    <property type="match status" value="1"/>
</dbReference>
<dbReference type="PROSITE" id="PS50930">
    <property type="entry name" value="HTH_LYTTR"/>
    <property type="match status" value="1"/>
</dbReference>
<organism evidence="2 3">
    <name type="scientific">Aquirufa regiilacus</name>
    <dbReference type="NCBI Taxonomy" id="3024868"/>
    <lineage>
        <taxon>Bacteria</taxon>
        <taxon>Pseudomonadati</taxon>
        <taxon>Bacteroidota</taxon>
        <taxon>Cytophagia</taxon>
        <taxon>Cytophagales</taxon>
        <taxon>Flectobacillaceae</taxon>
        <taxon>Aquirufa</taxon>
    </lineage>
</organism>
<keyword evidence="3" id="KW-1185">Reference proteome</keyword>
<keyword evidence="2" id="KW-0238">DNA-binding</keyword>
<accession>A0ABU3TTF1</accession>
<feature type="domain" description="HTH LytTR-type" evidence="1">
    <location>
        <begin position="24"/>
        <end position="112"/>
    </location>
</feature>
<dbReference type="Proteomes" id="UP001249959">
    <property type="component" value="Unassembled WGS sequence"/>
</dbReference>
<comment type="caution">
    <text evidence="2">The sequence shown here is derived from an EMBL/GenBank/DDBJ whole genome shotgun (WGS) entry which is preliminary data.</text>
</comment>
<reference evidence="2 3" key="1">
    <citation type="submission" date="2023-09" db="EMBL/GenBank/DDBJ databases">
        <title>Aquirufa genomes.</title>
        <authorList>
            <person name="Pitt A."/>
        </authorList>
    </citation>
    <scope>NUCLEOTIDE SEQUENCE [LARGE SCALE GENOMIC DNA]</scope>
    <source>
        <strain evidence="2 3">LEOWEIH-7C</strain>
    </source>
</reference>
<name>A0ABU3TTF1_9BACT</name>
<dbReference type="Gene3D" id="2.40.50.1020">
    <property type="entry name" value="LytTr DNA-binding domain"/>
    <property type="match status" value="1"/>
</dbReference>
<proteinExistence type="predicted"/>
<protein>
    <submittedName>
        <fullName evidence="2">LytTR family DNA-binding domain-containing protein</fullName>
    </submittedName>
</protein>
<dbReference type="EMBL" id="JAVNWW010000004">
    <property type="protein sequence ID" value="MDU0809146.1"/>
    <property type="molecule type" value="Genomic_DNA"/>
</dbReference>